<feature type="region of interest" description="Disordered" evidence="4">
    <location>
        <begin position="1108"/>
        <end position="1137"/>
    </location>
</feature>
<keyword evidence="2" id="KW-0863">Zinc-finger</keyword>
<dbReference type="OrthoDB" id="4822at2759"/>
<dbReference type="Proteomes" id="UP000504632">
    <property type="component" value="Chromosome 9"/>
</dbReference>
<dbReference type="PROSITE" id="PS00028">
    <property type="entry name" value="ZINC_FINGER_C2H2_1"/>
    <property type="match status" value="1"/>
</dbReference>
<feature type="region of interest" description="Disordered" evidence="4">
    <location>
        <begin position="123"/>
        <end position="217"/>
    </location>
</feature>
<evidence type="ECO:0000259" key="5">
    <source>
        <dbReference type="PROSITE" id="PS00028"/>
    </source>
</evidence>
<feature type="region of interest" description="Disordered" evidence="4">
    <location>
        <begin position="507"/>
        <end position="545"/>
    </location>
</feature>
<dbReference type="PANTHER" id="PTHR17614:SF12">
    <property type="entry name" value="ZINC FINGER PROTEIN 804B"/>
    <property type="match status" value="1"/>
</dbReference>
<feature type="compositionally biased region" description="Basic and acidic residues" evidence="4">
    <location>
        <begin position="340"/>
        <end position="349"/>
    </location>
</feature>
<feature type="region of interest" description="Disordered" evidence="4">
    <location>
        <begin position="674"/>
        <end position="694"/>
    </location>
</feature>
<feature type="compositionally biased region" description="Polar residues" evidence="4">
    <location>
        <begin position="676"/>
        <end position="694"/>
    </location>
</feature>
<dbReference type="CTD" id="219578"/>
<dbReference type="GO" id="GO:0008270">
    <property type="term" value="F:zinc ion binding"/>
    <property type="evidence" value="ECO:0007669"/>
    <property type="project" value="UniProtKB-KW"/>
</dbReference>
<feature type="compositionally biased region" description="Basic residues" evidence="4">
    <location>
        <begin position="581"/>
        <end position="596"/>
    </location>
</feature>
<feature type="domain" description="C2H2-type" evidence="5">
    <location>
        <begin position="60"/>
        <end position="82"/>
    </location>
</feature>
<feature type="compositionally biased region" description="Polar residues" evidence="4">
    <location>
        <begin position="1035"/>
        <end position="1048"/>
    </location>
</feature>
<feature type="compositionally biased region" description="Basic residues" evidence="4">
    <location>
        <begin position="526"/>
        <end position="545"/>
    </location>
</feature>
<dbReference type="GeneID" id="115821616"/>
<evidence type="ECO:0000313" key="7">
    <source>
        <dbReference type="RefSeq" id="XP_030641283.1"/>
    </source>
</evidence>
<protein>
    <submittedName>
        <fullName evidence="7">Zinc finger protein 804B</fullName>
    </submittedName>
</protein>
<feature type="compositionally biased region" description="Basic and acidic residues" evidence="4">
    <location>
        <begin position="1115"/>
        <end position="1128"/>
    </location>
</feature>
<name>A0A6J2WAJ9_CHACN</name>
<feature type="compositionally biased region" description="Low complexity" evidence="4">
    <location>
        <begin position="874"/>
        <end position="884"/>
    </location>
</feature>
<feature type="compositionally biased region" description="Polar residues" evidence="4">
    <location>
        <begin position="312"/>
        <end position="325"/>
    </location>
</feature>
<feature type="compositionally biased region" description="Polar residues" evidence="4">
    <location>
        <begin position="899"/>
        <end position="921"/>
    </location>
</feature>
<sequence>MACYYLVISSTHLSNGHYRSIKGVFRGPLCRSAGGESPDNAEKEKAIAKALEDLKANFYCELCDKQYHKHQEFDNHINSYDHAHKQRLKELKQREFARNVASKSWKDERKQERALKRLHQLAQIKQQSESGPGKSPKFRATTVAEGKQQSILRVPSEVNSNPKTQPVTPLVCTRTFSPKDPLSRGSPSKLEPRKQPSSRAKHSPLPSKPSGGTRTSRTGVSFCFSKRAQLKLDSCASVFSDGMDEANDYEDLQRRRQRLALLALWSRSPSPEQNDLNLPPDQRSPNGKNEDSNMQIETQVEDRIQEERSKTQKTNSTTDEQSSRSPDTESPGVDRQPGVLEDRLRDHGQEPSTEEAYLGLEEGDYVEGSRPVVYTDGQSEKHSGQSHWHDDMHRFIQRSHKRDHLQDDANSLSETEIGGQGAQTGYRQANEELESAGVSFLNVLGKDGTTKLKWPLEFVRYTSDEPRISYSCNPLYFSFNHAESKVKSTKAEGLDLCYSEKCSDQADRTKPQYQDHSGDKLDVLKPKRPKNKRAGKARRRKLDAVRKHRAGYVVNACSQSGAGECFEFRTAPSDTSQNKQARTKRRQKLLRKRRRSVKNESSNESDAPELTLKSIVVNSFSNPSSKRKKRQTVRRFASALRQTKRQLSLDPIHCTAERESHYRWHRDFYETRRDTSTTPISEKSGSWSAVSDPNSDGEGVTLRWGKYSSSPGSAYQSPWRREFNSARCYSTTTSSHGISCYSYKARADSPHVYTECGEVEDDWNYRDFHINRKRKYSAVCDNLACVERKCNQGIRRRKRTFEVYECSDYNRANISKDLCWYRIYESPEPQRPKGNLSSERVSPGVRRGAERRRVLRSIPKETRQDKKHGKPHSGSRCSPSSSSCTSISDLSGDWGFSARSGSSVGRDTWSSRPSQTQSNGTHCKDSTTPRDRPEPSITTTREWSQQSTPPSVKDANTQPEVLTVSEKHEDIKTTASVSLEKSISEDKNITVKRACAVPVLPLIGKLPAMRKGVKKKKHVSEKCNSSNDPIEKTLNDSQRPQQVASFQTDLAGGASPESSKQTEGQIQSSSENWLSTHPLKVQDNARAAHCTTVSDHMQAICGQRDGLASSTNRIGHQDDKTESLDGKPARCSTPPLTEQPITFSEEEIDKYRLLQLQAQQHMQQQLQEEKEIEEQQTLLETGPINLIPVQVQEPSNQSIQPPPHLPCTILQHRALAAFSSANLPSSASCPPSSLQSLLSPSIHLHPLHSPLPQAHFSPFPFPATFFPAHPASVLAAHPLHLIPASSLHSPHAHRPGLALHPLPPASLLPSILSSTQITAAAAVAAASTLQIQPLVRPLFPSQDLQHHPGPAS</sequence>
<keyword evidence="1" id="KW-0479">Metal-binding</keyword>
<evidence type="ECO:0000256" key="4">
    <source>
        <dbReference type="SAM" id="MobiDB-lite"/>
    </source>
</evidence>
<feature type="region of interest" description="Disordered" evidence="4">
    <location>
        <begin position="572"/>
        <end position="607"/>
    </location>
</feature>
<feature type="compositionally biased region" description="Basic and acidic residues" evidence="4">
    <location>
        <begin position="922"/>
        <end position="934"/>
    </location>
</feature>
<evidence type="ECO:0000256" key="3">
    <source>
        <dbReference type="ARBA" id="ARBA00022833"/>
    </source>
</evidence>
<keyword evidence="3" id="KW-0862">Zinc</keyword>
<feature type="compositionally biased region" description="Basic and acidic residues" evidence="4">
    <location>
        <begin position="847"/>
        <end position="864"/>
    </location>
</feature>
<feature type="region of interest" description="Disordered" evidence="4">
    <location>
        <begin position="899"/>
        <end position="958"/>
    </location>
</feature>
<accession>A0A6J2WAJ9</accession>
<feature type="compositionally biased region" description="Polar residues" evidence="4">
    <location>
        <begin position="147"/>
        <end position="167"/>
    </location>
</feature>
<feature type="compositionally biased region" description="Basic and acidic residues" evidence="4">
    <location>
        <begin position="516"/>
        <end position="525"/>
    </location>
</feature>
<feature type="region of interest" description="Disordered" evidence="4">
    <location>
        <begin position="1013"/>
        <end position="1071"/>
    </location>
</feature>
<organism evidence="6 7">
    <name type="scientific">Chanos chanos</name>
    <name type="common">Milkfish</name>
    <name type="synonym">Mugil chanos</name>
    <dbReference type="NCBI Taxonomy" id="29144"/>
    <lineage>
        <taxon>Eukaryota</taxon>
        <taxon>Metazoa</taxon>
        <taxon>Chordata</taxon>
        <taxon>Craniata</taxon>
        <taxon>Vertebrata</taxon>
        <taxon>Euteleostomi</taxon>
        <taxon>Actinopterygii</taxon>
        <taxon>Neopterygii</taxon>
        <taxon>Teleostei</taxon>
        <taxon>Ostariophysi</taxon>
        <taxon>Gonorynchiformes</taxon>
        <taxon>Chanidae</taxon>
        <taxon>Chanos</taxon>
    </lineage>
</organism>
<feature type="compositionally biased region" description="Basic and acidic residues" evidence="4">
    <location>
        <begin position="300"/>
        <end position="310"/>
    </location>
</feature>
<dbReference type="InParanoid" id="A0A6J2WAJ9"/>
<dbReference type="InterPro" id="IPR013087">
    <property type="entry name" value="Znf_C2H2_type"/>
</dbReference>
<dbReference type="GO" id="GO:0005634">
    <property type="term" value="C:nucleus"/>
    <property type="evidence" value="ECO:0007669"/>
    <property type="project" value="TreeGrafter"/>
</dbReference>
<dbReference type="InterPro" id="IPR052445">
    <property type="entry name" value="ZnF-G_patch_domain"/>
</dbReference>
<feature type="compositionally biased region" description="Polar residues" evidence="4">
    <location>
        <begin position="1056"/>
        <end position="1071"/>
    </location>
</feature>
<feature type="region of interest" description="Disordered" evidence="4">
    <location>
        <begin position="269"/>
        <end position="364"/>
    </location>
</feature>
<evidence type="ECO:0000256" key="1">
    <source>
        <dbReference type="ARBA" id="ARBA00022723"/>
    </source>
</evidence>
<feature type="region of interest" description="Disordered" evidence="4">
    <location>
        <begin position="829"/>
        <end position="884"/>
    </location>
</feature>
<feature type="compositionally biased region" description="Polar residues" evidence="4">
    <location>
        <begin position="283"/>
        <end position="298"/>
    </location>
</feature>
<evidence type="ECO:0000313" key="6">
    <source>
        <dbReference type="Proteomes" id="UP000504632"/>
    </source>
</evidence>
<proteinExistence type="predicted"/>
<reference evidence="7" key="1">
    <citation type="submission" date="2025-08" db="UniProtKB">
        <authorList>
            <consortium name="RefSeq"/>
        </authorList>
    </citation>
    <scope>IDENTIFICATION</scope>
</reference>
<evidence type="ECO:0000256" key="2">
    <source>
        <dbReference type="ARBA" id="ARBA00022771"/>
    </source>
</evidence>
<dbReference type="RefSeq" id="XP_030641283.1">
    <property type="nucleotide sequence ID" value="XM_030785423.1"/>
</dbReference>
<gene>
    <name evidence="7" type="primary">znf804b</name>
</gene>
<feature type="compositionally biased region" description="Polar residues" evidence="4">
    <location>
        <begin position="936"/>
        <end position="958"/>
    </location>
</feature>
<keyword evidence="6" id="KW-1185">Reference proteome</keyword>
<dbReference type="PANTHER" id="PTHR17614">
    <property type="entry name" value="ZINC FINGER-CONTAINING"/>
    <property type="match status" value="1"/>
</dbReference>